<sequence length="113" mass="12325">MFLQNFIGLGSMAHFLLYILCSYICKCEDLSIQVFSGYWNMLNDGLTIVNPPSINKFCPLIYLASSLAKKRAALATSSTLSVTPFKFASKLALFSTLSSSIPRKLVACCVAIA</sequence>
<comment type="caution">
    <text evidence="1">The sequence shown here is derived from an EMBL/GenBank/DDBJ whole genome shotgun (WGS) entry which is preliminary data.</text>
</comment>
<organism evidence="1 2">
    <name type="scientific">Helianthus annuus</name>
    <name type="common">Common sunflower</name>
    <dbReference type="NCBI Taxonomy" id="4232"/>
    <lineage>
        <taxon>Eukaryota</taxon>
        <taxon>Viridiplantae</taxon>
        <taxon>Streptophyta</taxon>
        <taxon>Embryophyta</taxon>
        <taxon>Tracheophyta</taxon>
        <taxon>Spermatophyta</taxon>
        <taxon>Magnoliopsida</taxon>
        <taxon>eudicotyledons</taxon>
        <taxon>Gunneridae</taxon>
        <taxon>Pentapetalae</taxon>
        <taxon>asterids</taxon>
        <taxon>campanulids</taxon>
        <taxon>Asterales</taxon>
        <taxon>Asteraceae</taxon>
        <taxon>Asteroideae</taxon>
        <taxon>Heliantheae alliance</taxon>
        <taxon>Heliantheae</taxon>
        <taxon>Helianthus</taxon>
    </lineage>
</organism>
<dbReference type="Gramene" id="mRNA:HanXRQr2_Chr01g0037821">
    <property type="protein sequence ID" value="CDS:HanXRQr2_Chr01g0037821.1"/>
    <property type="gene ID" value="HanXRQr2_Chr01g0037821"/>
</dbReference>
<dbReference type="EMBL" id="MNCJ02000316">
    <property type="protein sequence ID" value="KAF5823387.1"/>
    <property type="molecule type" value="Genomic_DNA"/>
</dbReference>
<reference evidence="1" key="1">
    <citation type="journal article" date="2017" name="Nature">
        <title>The sunflower genome provides insights into oil metabolism, flowering and Asterid evolution.</title>
        <authorList>
            <person name="Badouin H."/>
            <person name="Gouzy J."/>
            <person name="Grassa C.J."/>
            <person name="Murat F."/>
            <person name="Staton S.E."/>
            <person name="Cottret L."/>
            <person name="Lelandais-Briere C."/>
            <person name="Owens G.L."/>
            <person name="Carrere S."/>
            <person name="Mayjonade B."/>
            <person name="Legrand L."/>
            <person name="Gill N."/>
            <person name="Kane N.C."/>
            <person name="Bowers J.E."/>
            <person name="Hubner S."/>
            <person name="Bellec A."/>
            <person name="Berard A."/>
            <person name="Berges H."/>
            <person name="Blanchet N."/>
            <person name="Boniface M.C."/>
            <person name="Brunel D."/>
            <person name="Catrice O."/>
            <person name="Chaidir N."/>
            <person name="Claudel C."/>
            <person name="Donnadieu C."/>
            <person name="Faraut T."/>
            <person name="Fievet G."/>
            <person name="Helmstetter N."/>
            <person name="King M."/>
            <person name="Knapp S.J."/>
            <person name="Lai Z."/>
            <person name="Le Paslier M.C."/>
            <person name="Lippi Y."/>
            <person name="Lorenzon L."/>
            <person name="Mandel J.R."/>
            <person name="Marage G."/>
            <person name="Marchand G."/>
            <person name="Marquand E."/>
            <person name="Bret-Mestries E."/>
            <person name="Morien E."/>
            <person name="Nambeesan S."/>
            <person name="Nguyen T."/>
            <person name="Pegot-Espagnet P."/>
            <person name="Pouilly N."/>
            <person name="Raftis F."/>
            <person name="Sallet E."/>
            <person name="Schiex T."/>
            <person name="Thomas J."/>
            <person name="Vandecasteele C."/>
            <person name="Vares D."/>
            <person name="Vear F."/>
            <person name="Vautrin S."/>
            <person name="Crespi M."/>
            <person name="Mangin B."/>
            <person name="Burke J.M."/>
            <person name="Salse J."/>
            <person name="Munos S."/>
            <person name="Vincourt P."/>
            <person name="Rieseberg L.H."/>
            <person name="Langlade N.B."/>
        </authorList>
    </citation>
    <scope>NUCLEOTIDE SEQUENCE</scope>
    <source>
        <tissue evidence="1">Leaves</tissue>
    </source>
</reference>
<reference evidence="1" key="2">
    <citation type="submission" date="2020-06" db="EMBL/GenBank/DDBJ databases">
        <title>Helianthus annuus Genome sequencing and assembly Release 2.</title>
        <authorList>
            <person name="Gouzy J."/>
            <person name="Langlade N."/>
            <person name="Munos S."/>
        </authorList>
    </citation>
    <scope>NUCLEOTIDE SEQUENCE</scope>
    <source>
        <tissue evidence="1">Leaves</tissue>
    </source>
</reference>
<dbReference type="AlphaFoldDB" id="A0A9K3P3J3"/>
<accession>A0A9K3P3J3</accession>
<evidence type="ECO:0000313" key="2">
    <source>
        <dbReference type="Proteomes" id="UP000215914"/>
    </source>
</evidence>
<keyword evidence="2" id="KW-1185">Reference proteome</keyword>
<gene>
    <name evidence="1" type="ORF">HanXRQr2_Chr01g0037821</name>
</gene>
<name>A0A9K3P3J3_HELAN</name>
<proteinExistence type="predicted"/>
<protein>
    <submittedName>
        <fullName evidence="1">Uncharacterized protein</fullName>
    </submittedName>
</protein>
<evidence type="ECO:0000313" key="1">
    <source>
        <dbReference type="EMBL" id="KAF5823387.1"/>
    </source>
</evidence>
<dbReference type="Proteomes" id="UP000215914">
    <property type="component" value="Unassembled WGS sequence"/>
</dbReference>